<evidence type="ECO:0000313" key="2">
    <source>
        <dbReference type="EMBL" id="QGU01043.1"/>
    </source>
</evidence>
<evidence type="ECO:0000256" key="1">
    <source>
        <dbReference type="SAM" id="MobiDB-lite"/>
    </source>
</evidence>
<name>A0A6B8V9I8_9CORY</name>
<accession>A0A6B8V9I8</accession>
<feature type="region of interest" description="Disordered" evidence="1">
    <location>
        <begin position="35"/>
        <end position="64"/>
    </location>
</feature>
<reference evidence="3" key="1">
    <citation type="submission" date="2019-11" db="EMBL/GenBank/DDBJ databases">
        <title>Complete genome sequence of Corynebacterium kalinowskii 1959, a novel Corynebacterium species isolated from soil of a small paddock in Vilsendorf, Germany.</title>
        <authorList>
            <person name="Schaffert L."/>
            <person name="Ruwe M."/>
            <person name="Milse J."/>
            <person name="Hanuschka K."/>
            <person name="Ortseifen V."/>
            <person name="Droste J."/>
            <person name="Brandt D."/>
            <person name="Schlueter L."/>
            <person name="Kutter Y."/>
            <person name="Vinke S."/>
            <person name="Viehoefer P."/>
            <person name="Jacob L."/>
            <person name="Luebke N.-C."/>
            <person name="Schulte-Berndt E."/>
            <person name="Hain C."/>
            <person name="Linder M."/>
            <person name="Schmidt P."/>
            <person name="Wollenschlaeger L."/>
            <person name="Luttermann T."/>
            <person name="Thieme E."/>
            <person name="Hassa J."/>
            <person name="Haak M."/>
            <person name="Wittchen M."/>
            <person name="Mentz A."/>
            <person name="Persicke M."/>
            <person name="Busche T."/>
            <person name="Ruckert C."/>
        </authorList>
    </citation>
    <scope>NUCLEOTIDE SEQUENCE [LARGE SCALE GENOMIC DNA]</scope>
    <source>
        <strain evidence="3">1959</strain>
    </source>
</reference>
<sequence>MTLVARPILPAGRALVSHYVKLGVVVLAAPVLIDGPSPNHSNTTASRDNFAGSNCSKSPAGDAG</sequence>
<organism evidence="2 3">
    <name type="scientific">Corynebacterium kalinowskii</name>
    <dbReference type="NCBI Taxonomy" id="2675216"/>
    <lineage>
        <taxon>Bacteria</taxon>
        <taxon>Bacillati</taxon>
        <taxon>Actinomycetota</taxon>
        <taxon>Actinomycetes</taxon>
        <taxon>Mycobacteriales</taxon>
        <taxon>Corynebacteriaceae</taxon>
        <taxon>Corynebacterium</taxon>
    </lineage>
</organism>
<protein>
    <submittedName>
        <fullName evidence="2">Uncharacterized protein</fullName>
    </submittedName>
</protein>
<dbReference type="EMBL" id="CP046452">
    <property type="protein sequence ID" value="QGU01043.1"/>
    <property type="molecule type" value="Genomic_DNA"/>
</dbReference>
<keyword evidence="3" id="KW-1185">Reference proteome</keyword>
<evidence type="ECO:0000313" key="3">
    <source>
        <dbReference type="Proteomes" id="UP000427071"/>
    </source>
</evidence>
<dbReference type="AlphaFoldDB" id="A0A6B8V9I8"/>
<gene>
    <name evidence="2" type="ORF">CKALI_00710</name>
</gene>
<dbReference type="Proteomes" id="UP000427071">
    <property type="component" value="Chromosome"/>
</dbReference>
<proteinExistence type="predicted"/>
<dbReference type="KEGG" id="ckw:CKALI_00710"/>
<feature type="compositionally biased region" description="Polar residues" evidence="1">
    <location>
        <begin position="38"/>
        <end position="57"/>
    </location>
</feature>